<gene>
    <name evidence="8" type="ORF">G6F64_003204</name>
</gene>
<feature type="domain" description="Nudix hydrolase" evidence="7">
    <location>
        <begin position="1"/>
        <end position="201"/>
    </location>
</feature>
<proteinExistence type="predicted"/>
<dbReference type="CDD" id="cd18870">
    <property type="entry name" value="NUDIX_AcylCoAdiphos_Nudt19"/>
    <property type="match status" value="1"/>
</dbReference>
<keyword evidence="9" id="KW-1185">Reference proteome</keyword>
<dbReference type="GO" id="GO:0005739">
    <property type="term" value="C:mitochondrion"/>
    <property type="evidence" value="ECO:0007669"/>
    <property type="project" value="TreeGrafter"/>
</dbReference>
<evidence type="ECO:0000259" key="7">
    <source>
        <dbReference type="PROSITE" id="PS51462"/>
    </source>
</evidence>
<accession>A0A9P6XF53</accession>
<dbReference type="PANTHER" id="PTHR12318">
    <property type="entry name" value="TESTOSTERONE-REGULATED PROTEIN RP2"/>
    <property type="match status" value="1"/>
</dbReference>
<protein>
    <recommendedName>
        <fullName evidence="7">Nudix hydrolase domain-containing protein</fullName>
    </recommendedName>
</protein>
<dbReference type="EMBL" id="JAANQT010000305">
    <property type="protein sequence ID" value="KAG1312211.1"/>
    <property type="molecule type" value="Genomic_DNA"/>
</dbReference>
<evidence type="ECO:0000313" key="9">
    <source>
        <dbReference type="Proteomes" id="UP000716291"/>
    </source>
</evidence>
<evidence type="ECO:0000256" key="2">
    <source>
        <dbReference type="ARBA" id="ARBA00001946"/>
    </source>
</evidence>
<dbReference type="AlphaFoldDB" id="A0A9P6XF53"/>
<evidence type="ECO:0000313" key="8">
    <source>
        <dbReference type="EMBL" id="KAG1312211.1"/>
    </source>
</evidence>
<dbReference type="GO" id="GO:0016818">
    <property type="term" value="F:hydrolase activity, acting on acid anhydrides, in phosphorus-containing anhydrides"/>
    <property type="evidence" value="ECO:0007669"/>
    <property type="project" value="InterPro"/>
</dbReference>
<dbReference type="InterPro" id="IPR000086">
    <property type="entry name" value="NUDIX_hydrolase_dom"/>
</dbReference>
<comment type="caution">
    <text evidence="8">The sequence shown here is derived from an EMBL/GenBank/DDBJ whole genome shotgun (WGS) entry which is preliminary data.</text>
</comment>
<keyword evidence="3" id="KW-0479">Metal-binding</keyword>
<comment type="cofactor">
    <cofactor evidence="2">
        <name>Mg(2+)</name>
        <dbReference type="ChEBI" id="CHEBI:18420"/>
    </cofactor>
</comment>
<evidence type="ECO:0000256" key="6">
    <source>
        <dbReference type="ARBA" id="ARBA00023211"/>
    </source>
</evidence>
<dbReference type="GO" id="GO:0046872">
    <property type="term" value="F:metal ion binding"/>
    <property type="evidence" value="ECO:0007669"/>
    <property type="project" value="UniProtKB-KW"/>
</dbReference>
<keyword evidence="5" id="KW-0460">Magnesium</keyword>
<keyword evidence="6" id="KW-0464">Manganese</keyword>
<dbReference type="Gene3D" id="3.90.79.10">
    <property type="entry name" value="Nucleoside Triphosphate Pyrophosphohydrolase"/>
    <property type="match status" value="1"/>
</dbReference>
<dbReference type="PROSITE" id="PS51462">
    <property type="entry name" value="NUDIX"/>
    <property type="match status" value="1"/>
</dbReference>
<keyword evidence="4" id="KW-0378">Hydrolase</keyword>
<evidence type="ECO:0000256" key="3">
    <source>
        <dbReference type="ARBA" id="ARBA00022723"/>
    </source>
</evidence>
<evidence type="ECO:0000256" key="4">
    <source>
        <dbReference type="ARBA" id="ARBA00022801"/>
    </source>
</evidence>
<dbReference type="InterPro" id="IPR039121">
    <property type="entry name" value="NUDT19"/>
</dbReference>
<sequence>MIRSSASLIIASPIPTELLKNNKGSNYRILMVKRNANSSFINAHVYPGGIIDKADSEWPRFKSGQSLLTQKICAIRETFEESGLLLADKCPRNIHHWRSRVHQDASQFQAMCNELELTPAVEKLLPFANWITPVKEKKRYNTNFFLTILDQFKTQKEHEDYLNHVMADGTETLSFDWFKPEEALAKFQQKEIIMMPPQWYSLYLMSLIQDFKELHKAGNNIFRTSDNQLIPILPQPKASNNSEYAGYLAYPGDEEYDNGQKNKRHRLYFKGRPMNEYKLEINISKL</sequence>
<comment type="cofactor">
    <cofactor evidence="1">
        <name>Mn(2+)</name>
        <dbReference type="ChEBI" id="CHEBI:29035"/>
    </cofactor>
</comment>
<organism evidence="8 9">
    <name type="scientific">Rhizopus oryzae</name>
    <name type="common">Mucormycosis agent</name>
    <name type="synonym">Rhizopus arrhizus var. delemar</name>
    <dbReference type="NCBI Taxonomy" id="64495"/>
    <lineage>
        <taxon>Eukaryota</taxon>
        <taxon>Fungi</taxon>
        <taxon>Fungi incertae sedis</taxon>
        <taxon>Mucoromycota</taxon>
        <taxon>Mucoromycotina</taxon>
        <taxon>Mucoromycetes</taxon>
        <taxon>Mucorales</taxon>
        <taxon>Mucorineae</taxon>
        <taxon>Rhizopodaceae</taxon>
        <taxon>Rhizopus</taxon>
    </lineage>
</organism>
<dbReference type="SUPFAM" id="SSF55811">
    <property type="entry name" value="Nudix"/>
    <property type="match status" value="1"/>
</dbReference>
<evidence type="ECO:0000256" key="1">
    <source>
        <dbReference type="ARBA" id="ARBA00001936"/>
    </source>
</evidence>
<dbReference type="PANTHER" id="PTHR12318:SF0">
    <property type="entry name" value="ACYL-COENZYME A DIPHOSPHATASE NUDT19"/>
    <property type="match status" value="1"/>
</dbReference>
<evidence type="ECO:0000256" key="5">
    <source>
        <dbReference type="ARBA" id="ARBA00022842"/>
    </source>
</evidence>
<reference evidence="8" key="1">
    <citation type="journal article" date="2020" name="Microb. Genom.">
        <title>Genetic diversity of clinical and environmental Mucorales isolates obtained from an investigation of mucormycosis cases among solid organ transplant recipients.</title>
        <authorList>
            <person name="Nguyen M.H."/>
            <person name="Kaul D."/>
            <person name="Muto C."/>
            <person name="Cheng S.J."/>
            <person name="Richter R.A."/>
            <person name="Bruno V.M."/>
            <person name="Liu G."/>
            <person name="Beyhan S."/>
            <person name="Sundermann A.J."/>
            <person name="Mounaud S."/>
            <person name="Pasculle A.W."/>
            <person name="Nierman W.C."/>
            <person name="Driscoll E."/>
            <person name="Cumbie R."/>
            <person name="Clancy C.J."/>
            <person name="Dupont C.L."/>
        </authorList>
    </citation>
    <scope>NUCLEOTIDE SEQUENCE</scope>
    <source>
        <strain evidence="8">GL11</strain>
    </source>
</reference>
<dbReference type="Proteomes" id="UP000716291">
    <property type="component" value="Unassembled WGS sequence"/>
</dbReference>
<name>A0A9P6XF53_RHIOR</name>
<dbReference type="InterPro" id="IPR015797">
    <property type="entry name" value="NUDIX_hydrolase-like_dom_sf"/>
</dbReference>
<dbReference type="OrthoDB" id="1695362at2759"/>